<dbReference type="SUPFAM" id="SSF51735">
    <property type="entry name" value="NAD(P)-binding Rossmann-fold domains"/>
    <property type="match status" value="1"/>
</dbReference>
<accession>A0ABN2NPU2</accession>
<dbReference type="PANTHER" id="PTHR43148">
    <property type="entry name" value="GLYCERALDEHYDE-3-PHOSPHATE DEHYDROGENASE 2"/>
    <property type="match status" value="1"/>
</dbReference>
<evidence type="ECO:0000259" key="2">
    <source>
        <dbReference type="SMART" id="SM00846"/>
    </source>
</evidence>
<dbReference type="Proteomes" id="UP001500449">
    <property type="component" value="Unassembled WGS sequence"/>
</dbReference>
<evidence type="ECO:0000313" key="3">
    <source>
        <dbReference type="EMBL" id="GAA1880555.1"/>
    </source>
</evidence>
<dbReference type="Pfam" id="PF00044">
    <property type="entry name" value="Gp_dh_N"/>
    <property type="match status" value="1"/>
</dbReference>
<dbReference type="InterPro" id="IPR036291">
    <property type="entry name" value="NAD(P)-bd_dom_sf"/>
</dbReference>
<evidence type="ECO:0000313" key="4">
    <source>
        <dbReference type="Proteomes" id="UP001500449"/>
    </source>
</evidence>
<keyword evidence="4" id="KW-1185">Reference proteome</keyword>
<gene>
    <name evidence="3" type="ORF">GCM10009836_72310</name>
</gene>
<dbReference type="InterPro" id="IPR020831">
    <property type="entry name" value="GlycerAld/Erythrose_P_DH"/>
</dbReference>
<proteinExistence type="predicted"/>
<name>A0ABN2NPU2_9PSEU</name>
<comment type="caution">
    <text evidence="3">The sequence shown here is derived from an EMBL/GenBank/DDBJ whole genome shotgun (WGS) entry which is preliminary data.</text>
</comment>
<dbReference type="RefSeq" id="WP_344428047.1">
    <property type="nucleotide sequence ID" value="NZ_BAAAQK010000032.1"/>
</dbReference>
<sequence length="106" mass="11517">MRVRVGVDGMGRLGRHLLRTVVDRDDPDVEIVAVRDAAPAAELAALLRHDSTHGSWSRRLEVVDEHLGIGEVTVRVLHDAPARWAAADVEVLVSTEATVEPEVLLG</sequence>
<feature type="domain" description="Glyceraldehyde 3-phosphate dehydrogenase NAD(P) binding" evidence="2">
    <location>
        <begin position="3"/>
        <end position="101"/>
    </location>
</feature>
<protein>
    <recommendedName>
        <fullName evidence="2">Glyceraldehyde 3-phosphate dehydrogenase NAD(P) binding domain-containing protein</fullName>
    </recommendedName>
</protein>
<dbReference type="SMART" id="SM00846">
    <property type="entry name" value="Gp_dh_N"/>
    <property type="match status" value="1"/>
</dbReference>
<dbReference type="Gene3D" id="3.40.50.720">
    <property type="entry name" value="NAD(P)-binding Rossmann-like Domain"/>
    <property type="match status" value="1"/>
</dbReference>
<evidence type="ECO:0000256" key="1">
    <source>
        <dbReference type="ARBA" id="ARBA00023002"/>
    </source>
</evidence>
<organism evidence="3 4">
    <name type="scientific">Pseudonocardia ailaonensis</name>
    <dbReference type="NCBI Taxonomy" id="367279"/>
    <lineage>
        <taxon>Bacteria</taxon>
        <taxon>Bacillati</taxon>
        <taxon>Actinomycetota</taxon>
        <taxon>Actinomycetes</taxon>
        <taxon>Pseudonocardiales</taxon>
        <taxon>Pseudonocardiaceae</taxon>
        <taxon>Pseudonocardia</taxon>
    </lineage>
</organism>
<dbReference type="EMBL" id="BAAAQK010000032">
    <property type="protein sequence ID" value="GAA1880555.1"/>
    <property type="molecule type" value="Genomic_DNA"/>
</dbReference>
<reference evidence="3 4" key="1">
    <citation type="journal article" date="2019" name="Int. J. Syst. Evol. Microbiol.">
        <title>The Global Catalogue of Microorganisms (GCM) 10K type strain sequencing project: providing services to taxonomists for standard genome sequencing and annotation.</title>
        <authorList>
            <consortium name="The Broad Institute Genomics Platform"/>
            <consortium name="The Broad Institute Genome Sequencing Center for Infectious Disease"/>
            <person name="Wu L."/>
            <person name="Ma J."/>
        </authorList>
    </citation>
    <scope>NUCLEOTIDE SEQUENCE [LARGE SCALE GENOMIC DNA]</scope>
    <source>
        <strain evidence="3 4">JCM 16009</strain>
    </source>
</reference>
<keyword evidence="1" id="KW-0560">Oxidoreductase</keyword>
<dbReference type="InterPro" id="IPR020828">
    <property type="entry name" value="GlycerAld_3-P_DH_NAD(P)-bd"/>
</dbReference>